<name>A0ABP2KX60_STRPO</name>
<reference evidence="1 2" key="1">
    <citation type="journal article" date="2014" name="Int. J. Syst. Evol. Microbiol.">
        <title>Phylogenomics and the dynamic genome evolution of the genus Streptococcus.</title>
        <authorList>
            <consortium name="The Broad Institute Genome Sequencing Platform"/>
            <person name="Richards V.P."/>
            <person name="Palmer S.R."/>
            <person name="Pavinski Bitar P.D."/>
            <person name="Qin X."/>
            <person name="Weinstock G.M."/>
            <person name="Highlander S.K."/>
            <person name="Town C.D."/>
            <person name="Burne R.A."/>
            <person name="Stanhope M.J."/>
        </authorList>
    </citation>
    <scope>NUCLEOTIDE SEQUENCE [LARGE SCALE GENOMIC DNA]</scope>
    <source>
        <strain evidence="1 2">Jelinkova 176</strain>
    </source>
</reference>
<dbReference type="Proteomes" id="UP000005356">
    <property type="component" value="Unassembled WGS sequence"/>
</dbReference>
<evidence type="ECO:0008006" key="3">
    <source>
        <dbReference type="Google" id="ProtNLM"/>
    </source>
</evidence>
<protein>
    <recommendedName>
        <fullName evidence="3">Minor tail protein</fullName>
    </recommendedName>
</protein>
<dbReference type="EMBL" id="AEUU02000001">
    <property type="protein sequence ID" value="EGJ26641.1"/>
    <property type="molecule type" value="Genomic_DNA"/>
</dbReference>
<gene>
    <name evidence="1" type="ORF">STRPO_0294</name>
</gene>
<evidence type="ECO:0000313" key="1">
    <source>
        <dbReference type="EMBL" id="EGJ26641.1"/>
    </source>
</evidence>
<keyword evidence="2" id="KW-1185">Reference proteome</keyword>
<evidence type="ECO:0000313" key="2">
    <source>
        <dbReference type="Proteomes" id="UP000005356"/>
    </source>
</evidence>
<proteinExistence type="predicted"/>
<comment type="caution">
    <text evidence="1">The sequence shown here is derived from an EMBL/GenBank/DDBJ whole genome shotgun (WGS) entry which is preliminary data.</text>
</comment>
<dbReference type="RefSeq" id="WP_003083000.1">
    <property type="nucleotide sequence ID" value="NZ_AEUU02000001.1"/>
</dbReference>
<organism evidence="1 2">
    <name type="scientific">Streptococcus porcinus str. Jelinkova 176</name>
    <dbReference type="NCBI Taxonomy" id="873448"/>
    <lineage>
        <taxon>Bacteria</taxon>
        <taxon>Bacillati</taxon>
        <taxon>Bacillota</taxon>
        <taxon>Bacilli</taxon>
        <taxon>Lactobacillales</taxon>
        <taxon>Streptococcaceae</taxon>
        <taxon>Streptococcus</taxon>
    </lineage>
</organism>
<sequence length="822" mass="86675">MAIELGQAYVQIMPSAKGISGSISKQLDPEASSAGASAGSLIGGNIVKTLAGIVAAAGIGKLIGDAIKSSITEGAALQQSLGGVETLFKENATIVKKYADAAYKTAGLSANAYMENVTGFSASLLQSLGGDTKKAANIANMAMIDMADNSNKMGTSMESIQYAYQGFAKQNYTMLDNLKLGYGGTKEEMKRLLQDAEKLTGKKYDMSNLSDVYQAIHEVQKEIGITGTTAREAEHTFSGSLNAMKSSASNLLGKLALGEDIKPSLEALGKTTYTFVVGNFIPMLKNVLTGIPVILGTVIKEGLQSVFGNSIASQMMKELTKVNEVINTFYDMAFGSLSKKDNSDLLESLGFSPRTSKEIVNIAEQIGTTINTFIGQIPSVINSVGGLIIPLIQKITSGFSKLDFSGIKSIVTSILPALTTGFKRFMTISSPAIEKVSSSFLGLWNAIQPLASVLSKALTPAFQIIGSFLGGILSGILTGVAGAFDLIKIAIEVLTPVIKLLVDGFLALEPALSWLAEKIGFVIGLFSNLSTAGQGMGSMISSAWANMQSAITTSSTIISGAINFTKTVFSNLGNTATIIKNMISSAFTVAGNVISSVSGAIRSAINFVINVFTNFGGTVSNVSRIVIGWVNNIKATFNSVKNINLFEAGRAIIDSFLAGLKSGWDAVTGFVGGIAEWIKDNKGPIEYDKKLLIPAGNAIMDGLHKGLKDNFATVKGTVTSMADELQSAFGTPQLATEMPLSMTGQIASQVASGQLAYQVSATPSEFQNNFDLLKAISDLAGRPINVSMKINEREIAKAIAQPVEERQSLLKDQMNRMRGIVN</sequence>
<accession>A0ABP2KX60</accession>